<dbReference type="InterPro" id="IPR029063">
    <property type="entry name" value="SAM-dependent_MTases_sf"/>
</dbReference>
<dbReference type="Gene3D" id="3.40.50.150">
    <property type="entry name" value="Vaccinia Virus protein VP39"/>
    <property type="match status" value="1"/>
</dbReference>
<dbReference type="PANTHER" id="PTHR43542">
    <property type="entry name" value="METHYLTRANSFERASE"/>
    <property type="match status" value="1"/>
</dbReference>
<gene>
    <name evidence="4" type="primary">rsmD</name>
    <name evidence="4" type="ORF">GCM10009710_15750</name>
</gene>
<dbReference type="InterPro" id="IPR004398">
    <property type="entry name" value="RNA_MeTrfase_RsmD"/>
</dbReference>
<dbReference type="NCBIfam" id="TIGR00095">
    <property type="entry name" value="16S rRNA (guanine(966)-N(2))-methyltransferase RsmD"/>
    <property type="match status" value="1"/>
</dbReference>
<dbReference type="InterPro" id="IPR002052">
    <property type="entry name" value="DNA_methylase_N6_adenine_CS"/>
</dbReference>
<keyword evidence="2" id="KW-0808">Transferase</keyword>
<dbReference type="Pfam" id="PF03602">
    <property type="entry name" value="Cons_hypoth95"/>
    <property type="match status" value="1"/>
</dbReference>
<dbReference type="RefSeq" id="WP_344199714.1">
    <property type="nucleotide sequence ID" value="NZ_BAAAME010000004.1"/>
</dbReference>
<sequence>MTRVVAGNFKGRRLRTPPGDATRPTSDRVRESLFATLTSAFGGMDDLRVLDLYAGSGALGIEAISRGAAHADLVDPDRHAVRTMRGNLDELGITAAQVHATTAQKFVRTPPLQPYDLVLLDPPYAVPTAEVTDLVTVLADPVWCLPDGLLVVERSSRDPFAWPDGVEAWDERAYGETTLWYGR</sequence>
<dbReference type="PROSITE" id="PS00092">
    <property type="entry name" value="N6_MTASE"/>
    <property type="match status" value="1"/>
</dbReference>
<name>A0ABN2JTB0_9ACTN</name>
<organism evidence="4 5">
    <name type="scientific">Aeromicrobium alkaliterrae</name>
    <dbReference type="NCBI Taxonomy" id="302168"/>
    <lineage>
        <taxon>Bacteria</taxon>
        <taxon>Bacillati</taxon>
        <taxon>Actinomycetota</taxon>
        <taxon>Actinomycetes</taxon>
        <taxon>Propionibacteriales</taxon>
        <taxon>Nocardioidaceae</taxon>
        <taxon>Aeromicrobium</taxon>
    </lineage>
</organism>
<feature type="region of interest" description="Disordered" evidence="3">
    <location>
        <begin position="1"/>
        <end position="26"/>
    </location>
</feature>
<dbReference type="PIRSF" id="PIRSF004553">
    <property type="entry name" value="CHP00095"/>
    <property type="match status" value="1"/>
</dbReference>
<dbReference type="CDD" id="cd02440">
    <property type="entry name" value="AdoMet_MTases"/>
    <property type="match status" value="1"/>
</dbReference>
<evidence type="ECO:0000256" key="2">
    <source>
        <dbReference type="ARBA" id="ARBA00022679"/>
    </source>
</evidence>
<keyword evidence="5" id="KW-1185">Reference proteome</keyword>
<keyword evidence="1" id="KW-0489">Methyltransferase</keyword>
<dbReference type="SUPFAM" id="SSF53335">
    <property type="entry name" value="S-adenosyl-L-methionine-dependent methyltransferases"/>
    <property type="match status" value="1"/>
</dbReference>
<evidence type="ECO:0000256" key="1">
    <source>
        <dbReference type="ARBA" id="ARBA00022603"/>
    </source>
</evidence>
<accession>A0ABN2JTB0</accession>
<comment type="caution">
    <text evidence="4">The sequence shown here is derived from an EMBL/GenBank/DDBJ whole genome shotgun (WGS) entry which is preliminary data.</text>
</comment>
<dbReference type="PANTHER" id="PTHR43542:SF1">
    <property type="entry name" value="METHYLTRANSFERASE"/>
    <property type="match status" value="1"/>
</dbReference>
<evidence type="ECO:0000313" key="5">
    <source>
        <dbReference type="Proteomes" id="UP001501057"/>
    </source>
</evidence>
<evidence type="ECO:0000313" key="4">
    <source>
        <dbReference type="EMBL" id="GAA1736308.1"/>
    </source>
</evidence>
<evidence type="ECO:0000256" key="3">
    <source>
        <dbReference type="SAM" id="MobiDB-lite"/>
    </source>
</evidence>
<protein>
    <submittedName>
        <fullName evidence="4">16S rRNA (Guanine(966)-N(2))-methyltransferase RsmD</fullName>
    </submittedName>
</protein>
<dbReference type="EMBL" id="BAAAME010000004">
    <property type="protein sequence ID" value="GAA1736308.1"/>
    <property type="molecule type" value="Genomic_DNA"/>
</dbReference>
<proteinExistence type="predicted"/>
<reference evidence="4 5" key="1">
    <citation type="journal article" date="2019" name="Int. J. Syst. Evol. Microbiol.">
        <title>The Global Catalogue of Microorganisms (GCM) 10K type strain sequencing project: providing services to taxonomists for standard genome sequencing and annotation.</title>
        <authorList>
            <consortium name="The Broad Institute Genomics Platform"/>
            <consortium name="The Broad Institute Genome Sequencing Center for Infectious Disease"/>
            <person name="Wu L."/>
            <person name="Ma J."/>
        </authorList>
    </citation>
    <scope>NUCLEOTIDE SEQUENCE [LARGE SCALE GENOMIC DNA]</scope>
    <source>
        <strain evidence="4 5">JCM 13518</strain>
    </source>
</reference>
<dbReference type="Proteomes" id="UP001501057">
    <property type="component" value="Unassembled WGS sequence"/>
</dbReference>